<organism evidence="2">
    <name type="scientific">uncultured Gemmatimonadota bacterium</name>
    <dbReference type="NCBI Taxonomy" id="203437"/>
    <lineage>
        <taxon>Bacteria</taxon>
        <taxon>Pseudomonadati</taxon>
        <taxon>Gemmatimonadota</taxon>
        <taxon>environmental samples</taxon>
    </lineage>
</organism>
<evidence type="ECO:0000256" key="1">
    <source>
        <dbReference type="SAM" id="MobiDB-lite"/>
    </source>
</evidence>
<reference evidence="2" key="1">
    <citation type="submission" date="2020-02" db="EMBL/GenBank/DDBJ databases">
        <authorList>
            <person name="Meier V. D."/>
        </authorList>
    </citation>
    <scope>NUCLEOTIDE SEQUENCE</scope>
    <source>
        <strain evidence="2">AVDCRST_MAG89</strain>
    </source>
</reference>
<feature type="non-terminal residue" evidence="2">
    <location>
        <position position="1"/>
    </location>
</feature>
<dbReference type="AlphaFoldDB" id="A0A6J4KK05"/>
<protein>
    <submittedName>
        <fullName evidence="2">Uncharacterized protein</fullName>
    </submittedName>
</protein>
<sequence>CAAVVRASLPGAAEEHHTETQRERQEHREPLGLFFPFPLCLCVSPPAAA</sequence>
<gene>
    <name evidence="2" type="ORF">AVDCRST_MAG89-949</name>
</gene>
<name>A0A6J4KK05_9BACT</name>
<dbReference type="EMBL" id="CADCTV010000207">
    <property type="protein sequence ID" value="CAA9308331.1"/>
    <property type="molecule type" value="Genomic_DNA"/>
</dbReference>
<feature type="non-terminal residue" evidence="2">
    <location>
        <position position="49"/>
    </location>
</feature>
<proteinExistence type="predicted"/>
<accession>A0A6J4KK05</accession>
<feature type="region of interest" description="Disordered" evidence="1">
    <location>
        <begin position="1"/>
        <end position="28"/>
    </location>
</feature>
<feature type="compositionally biased region" description="Basic and acidic residues" evidence="1">
    <location>
        <begin position="13"/>
        <end position="28"/>
    </location>
</feature>
<evidence type="ECO:0000313" key="2">
    <source>
        <dbReference type="EMBL" id="CAA9308331.1"/>
    </source>
</evidence>